<dbReference type="GO" id="GO:0015031">
    <property type="term" value="P:protein transport"/>
    <property type="evidence" value="ECO:0007669"/>
    <property type="project" value="InterPro"/>
</dbReference>
<dbReference type="InterPro" id="IPR000806">
    <property type="entry name" value="RabGDI"/>
</dbReference>
<dbReference type="SUPFAM" id="SSF54373">
    <property type="entry name" value="FAD-linked reductases, C-terminal domain"/>
    <property type="match status" value="1"/>
</dbReference>
<accession>A0A6B2L485</accession>
<organism evidence="3">
    <name type="scientific">Arcella intermedia</name>
    <dbReference type="NCBI Taxonomy" id="1963864"/>
    <lineage>
        <taxon>Eukaryota</taxon>
        <taxon>Amoebozoa</taxon>
        <taxon>Tubulinea</taxon>
        <taxon>Elardia</taxon>
        <taxon>Arcellinida</taxon>
        <taxon>Sphaerothecina</taxon>
        <taxon>Arcellidae</taxon>
        <taxon>Arcella</taxon>
    </lineage>
</organism>
<dbReference type="Gene3D" id="3.50.50.60">
    <property type="entry name" value="FAD/NAD(P)-binding domain"/>
    <property type="match status" value="1"/>
</dbReference>
<dbReference type="EMBL" id="GIBP01002800">
    <property type="protein sequence ID" value="NDV31769.1"/>
    <property type="molecule type" value="Transcribed_RNA"/>
</dbReference>
<protein>
    <recommendedName>
        <fullName evidence="2">Rab GDP dissociation inhibitor</fullName>
    </recommendedName>
</protein>
<dbReference type="GO" id="GO:0016192">
    <property type="term" value="P:vesicle-mediated transport"/>
    <property type="evidence" value="ECO:0007669"/>
    <property type="project" value="TreeGrafter"/>
</dbReference>
<comment type="similarity">
    <text evidence="1 2">Belongs to the Rab GDI family.</text>
</comment>
<evidence type="ECO:0000313" key="3">
    <source>
        <dbReference type="EMBL" id="NDV31769.1"/>
    </source>
</evidence>
<dbReference type="Gene3D" id="3.30.519.10">
    <property type="entry name" value="Guanine Nucleotide Dissociation Inhibitor, domain 2"/>
    <property type="match status" value="1"/>
</dbReference>
<evidence type="ECO:0000256" key="1">
    <source>
        <dbReference type="ARBA" id="ARBA00005593"/>
    </source>
</evidence>
<dbReference type="Gene3D" id="1.10.405.10">
    <property type="entry name" value="Guanine Nucleotide Dissociation Inhibitor, domain 1"/>
    <property type="match status" value="1"/>
</dbReference>
<dbReference type="InterPro" id="IPR036188">
    <property type="entry name" value="FAD/NAD-bd_sf"/>
</dbReference>
<dbReference type="PRINTS" id="PR00892">
    <property type="entry name" value="RABGDI"/>
</dbReference>
<dbReference type="FunFam" id="1.10.405.10:FF:000011">
    <property type="entry name" value="Rab GDP dissociation inhibitor"/>
    <property type="match status" value="1"/>
</dbReference>
<sequence length="442" mass="49722">MEEVYDVIVLGTGLTECIISGLLSVNGKKVLHMDRNDYYGGDCASLNLDQIWEHFKETGKPPEKLGPSRQYNIDLIPKFLMASGKLVKILLHTDVTRYLEFKSVEGSYVLKSSKINKVPATEQEALGTNLMGMFEKKRFRDFLMFVKDYDASNPKTYHGISPETTSDKLMEKFSLSEGVIDIVGHSLALYRDETWLREPSVNTIERIMLYFDSLSNYGKSPYLYPIYGLGDLPQAFARLSAVYGGTYMLNKPVLGFTYDETGRVNGVKCDDGVARCKTVVGDPSYFQEKVEKVGNVARCIAILDHAPQNTNNNESCQLILPLNQVKRKSDIYISCVSFAHNVAPKGKYICIISSVMETDDPKKDLDAGVKLLEPCLHKFYSVSPIYQPVNNSTKEGIHISKSYDATSHFETVCDDVVRLFKEITGEADVSYIYVPKKKEDQQ</sequence>
<evidence type="ECO:0000256" key="2">
    <source>
        <dbReference type="RuleBase" id="RU363124"/>
    </source>
</evidence>
<dbReference type="GO" id="GO:0005737">
    <property type="term" value="C:cytoplasm"/>
    <property type="evidence" value="ECO:0007669"/>
    <property type="project" value="TreeGrafter"/>
</dbReference>
<dbReference type="GO" id="GO:0005093">
    <property type="term" value="F:Rab GDP-dissociation inhibitor activity"/>
    <property type="evidence" value="ECO:0007669"/>
    <property type="project" value="InterPro"/>
</dbReference>
<dbReference type="SUPFAM" id="SSF51905">
    <property type="entry name" value="FAD/NAD(P)-binding domain"/>
    <property type="match status" value="2"/>
</dbReference>
<dbReference type="AlphaFoldDB" id="A0A6B2L485"/>
<dbReference type="PANTHER" id="PTHR11787:SF8">
    <property type="entry name" value="RAB GDP DISSOCIATION INHIBITOR"/>
    <property type="match status" value="1"/>
</dbReference>
<proteinExistence type="inferred from homology"/>
<dbReference type="PANTHER" id="PTHR11787">
    <property type="entry name" value="RAB GDP-DISSOCIATION INHIBITOR"/>
    <property type="match status" value="1"/>
</dbReference>
<name>A0A6B2L485_9EUKA</name>
<dbReference type="GO" id="GO:0007264">
    <property type="term" value="P:small GTPase-mediated signal transduction"/>
    <property type="evidence" value="ECO:0007669"/>
    <property type="project" value="InterPro"/>
</dbReference>
<dbReference type="PRINTS" id="PR00891">
    <property type="entry name" value="RABGDIREP"/>
</dbReference>
<dbReference type="Pfam" id="PF00996">
    <property type="entry name" value="GDI"/>
    <property type="match status" value="1"/>
</dbReference>
<reference evidence="3" key="1">
    <citation type="journal article" date="2020" name="J. Eukaryot. Microbiol.">
        <title>De novo Sequencing, Assembly and Annotation of the Transcriptome for the Free-Living Testate Amoeba Arcella intermedia.</title>
        <authorList>
            <person name="Ribeiro G.M."/>
            <person name="Porfirio-Sousa A.L."/>
            <person name="Maurer-Alcala X.X."/>
            <person name="Katz L.A."/>
            <person name="Lahr D.J.G."/>
        </authorList>
    </citation>
    <scope>NUCLEOTIDE SEQUENCE</scope>
</reference>
<dbReference type="InterPro" id="IPR018203">
    <property type="entry name" value="GDP_dissociation_inhibitor"/>
</dbReference>